<dbReference type="InterPro" id="IPR050121">
    <property type="entry name" value="Cytochrome_P450_monoxygenase"/>
</dbReference>
<dbReference type="PRINTS" id="PR00463">
    <property type="entry name" value="EP450I"/>
</dbReference>
<dbReference type="PANTHER" id="PTHR24305">
    <property type="entry name" value="CYTOCHROME P450"/>
    <property type="match status" value="1"/>
</dbReference>
<comment type="similarity">
    <text evidence="2 7">Belongs to the cytochrome P450 family.</text>
</comment>
<dbReference type="EMBL" id="ADBL01000249">
    <property type="status" value="NOT_ANNOTATED_CDS"/>
    <property type="molecule type" value="Genomic_DNA"/>
</dbReference>
<dbReference type="OrthoDB" id="1470350at2759"/>
<keyword evidence="3 6" id="KW-0349">Heme</keyword>
<reference evidence="8" key="2">
    <citation type="submission" date="2010-05" db="EMBL/GenBank/DDBJ databases">
        <title>The Genome Sequence of Magnaporthe poae strain ATCC 64411.</title>
        <authorList>
            <consortium name="The Broad Institute Genome Sequencing Platform"/>
            <consortium name="Broad Institute Genome Sequencing Center for Infectious Disease"/>
            <person name="Ma L.-J."/>
            <person name="Dead R."/>
            <person name="Young S."/>
            <person name="Zeng Q."/>
            <person name="Koehrsen M."/>
            <person name="Alvarado L."/>
            <person name="Berlin A."/>
            <person name="Chapman S.B."/>
            <person name="Chen Z."/>
            <person name="Freedman E."/>
            <person name="Gellesch M."/>
            <person name="Goldberg J."/>
            <person name="Griggs A."/>
            <person name="Gujja S."/>
            <person name="Heilman E.R."/>
            <person name="Heiman D."/>
            <person name="Hepburn T."/>
            <person name="Howarth C."/>
            <person name="Jen D."/>
            <person name="Larson L."/>
            <person name="Mehta T."/>
            <person name="Neiman D."/>
            <person name="Pearson M."/>
            <person name="Roberts A."/>
            <person name="Saif S."/>
            <person name="Shea T."/>
            <person name="Shenoy N."/>
            <person name="Sisk P."/>
            <person name="Stolte C."/>
            <person name="Sykes S."/>
            <person name="Walk T."/>
            <person name="White J."/>
            <person name="Yandava C."/>
            <person name="Haas B."/>
            <person name="Nusbaum C."/>
            <person name="Birren B."/>
        </authorList>
    </citation>
    <scope>NUCLEOTIDE SEQUENCE</scope>
    <source>
        <strain evidence="8">ATCC 64411</strain>
    </source>
</reference>
<dbReference type="STRING" id="644358.A0A0C4DMS4"/>
<evidence type="ECO:0000256" key="6">
    <source>
        <dbReference type="PIRSR" id="PIRSR602401-1"/>
    </source>
</evidence>
<dbReference type="EnsemblFungi" id="MAPG_01086T0">
    <property type="protein sequence ID" value="MAPG_01086T0"/>
    <property type="gene ID" value="MAPG_01086"/>
</dbReference>
<evidence type="ECO:0000313" key="10">
    <source>
        <dbReference type="Proteomes" id="UP000011715"/>
    </source>
</evidence>
<evidence type="ECO:0000313" key="9">
    <source>
        <dbReference type="EnsemblFungi" id="MAPG_01086T0"/>
    </source>
</evidence>
<sequence length="427" mass="48982">MSTFHLDIYLSGTKGKPVFRKTNFGFSIGPYTGIASEQDLGKHRVARKWMAPVFGPNILKEQDPVLHRVVDIAVNKMALRGNTPEGLNMIDWCNWIACDLAGILGWGHDFGNLKNEKTSLPLQWFNNVMFWVTVDQAFKQLPLLHPLVYLGLPLSMIRVLRALKAVVRDRVENRKDYKQRDYFTALLQDGKAIPNENLDYLVAHSTSLFIAGVEPNSQLFSSMILFLAQNPDKLKKLTDEIRGMFKRYEDIVDEELTRLPWLSAVIEESLRLHTNAANGQPRISPGATVDGHYIPAGCHVQTAIFTTYHSERYWHKPNSFCPERWLPATDPDHDPAFAKDMREHFRPFSVGNRNCIGQNMAYRQARVLMAKMAWKLDWELVNGDEFDWQRDLRLYATYTRPEYRARFRLSDVAKAAAAEEGEKLIAV</sequence>
<keyword evidence="10" id="KW-1185">Reference proteome</keyword>
<dbReference type="EMBL" id="GL876966">
    <property type="protein sequence ID" value="KLU82006.1"/>
    <property type="molecule type" value="Genomic_DNA"/>
</dbReference>
<evidence type="ECO:0000256" key="5">
    <source>
        <dbReference type="ARBA" id="ARBA00023004"/>
    </source>
</evidence>
<reference evidence="9" key="4">
    <citation type="journal article" date="2015" name="G3 (Bethesda)">
        <title>Genome sequences of three phytopathogenic species of the Magnaporthaceae family of fungi.</title>
        <authorList>
            <person name="Okagaki L.H."/>
            <person name="Nunes C.C."/>
            <person name="Sailsbery J."/>
            <person name="Clay B."/>
            <person name="Brown D."/>
            <person name="John T."/>
            <person name="Oh Y."/>
            <person name="Young N."/>
            <person name="Fitzgerald M."/>
            <person name="Haas B.J."/>
            <person name="Zeng Q."/>
            <person name="Young S."/>
            <person name="Adiconis X."/>
            <person name="Fan L."/>
            <person name="Levin J.Z."/>
            <person name="Mitchell T.K."/>
            <person name="Okubara P.A."/>
            <person name="Farman M.L."/>
            <person name="Kohn L.M."/>
            <person name="Birren B."/>
            <person name="Ma L.-J."/>
            <person name="Dean R.A."/>
        </authorList>
    </citation>
    <scope>NUCLEOTIDE SEQUENCE</scope>
    <source>
        <strain evidence="9">ATCC 64411 / 73-15</strain>
    </source>
</reference>
<evidence type="ECO:0000256" key="4">
    <source>
        <dbReference type="ARBA" id="ARBA00022723"/>
    </source>
</evidence>
<proteinExistence type="inferred from homology"/>
<dbReference type="GO" id="GO:0005506">
    <property type="term" value="F:iron ion binding"/>
    <property type="evidence" value="ECO:0007669"/>
    <property type="project" value="InterPro"/>
</dbReference>
<evidence type="ECO:0000256" key="3">
    <source>
        <dbReference type="ARBA" id="ARBA00022617"/>
    </source>
</evidence>
<dbReference type="OMA" id="EHFPKTN"/>
<reference evidence="8" key="3">
    <citation type="submission" date="2011-03" db="EMBL/GenBank/DDBJ databases">
        <title>Annotation of Magnaporthe poae ATCC 64411.</title>
        <authorList>
            <person name="Ma L.-J."/>
            <person name="Dead R."/>
            <person name="Young S.K."/>
            <person name="Zeng Q."/>
            <person name="Gargeya S."/>
            <person name="Fitzgerald M."/>
            <person name="Haas B."/>
            <person name="Abouelleil A."/>
            <person name="Alvarado L."/>
            <person name="Arachchi H.M."/>
            <person name="Berlin A."/>
            <person name="Brown A."/>
            <person name="Chapman S.B."/>
            <person name="Chen Z."/>
            <person name="Dunbar C."/>
            <person name="Freedman E."/>
            <person name="Gearin G."/>
            <person name="Gellesch M."/>
            <person name="Goldberg J."/>
            <person name="Griggs A."/>
            <person name="Gujja S."/>
            <person name="Heiman D."/>
            <person name="Howarth C."/>
            <person name="Larson L."/>
            <person name="Lui A."/>
            <person name="MacDonald P.J.P."/>
            <person name="Mehta T."/>
            <person name="Montmayeur A."/>
            <person name="Murphy C."/>
            <person name="Neiman D."/>
            <person name="Pearson M."/>
            <person name="Priest M."/>
            <person name="Roberts A."/>
            <person name="Saif S."/>
            <person name="Shea T."/>
            <person name="Shenoy N."/>
            <person name="Sisk P."/>
            <person name="Stolte C."/>
            <person name="Sykes S."/>
            <person name="Yandava C."/>
            <person name="Wortman J."/>
            <person name="Nusbaum C."/>
            <person name="Birren B."/>
        </authorList>
    </citation>
    <scope>NUCLEOTIDE SEQUENCE</scope>
    <source>
        <strain evidence="8">ATCC 64411</strain>
    </source>
</reference>
<evidence type="ECO:0000256" key="7">
    <source>
        <dbReference type="RuleBase" id="RU000461"/>
    </source>
</evidence>
<evidence type="ECO:0000256" key="2">
    <source>
        <dbReference type="ARBA" id="ARBA00010617"/>
    </source>
</evidence>
<keyword evidence="4 6" id="KW-0479">Metal-binding</keyword>
<reference evidence="10" key="1">
    <citation type="submission" date="2010-05" db="EMBL/GenBank/DDBJ databases">
        <title>The genome sequence of Magnaporthe poae strain ATCC 64411.</title>
        <authorList>
            <person name="Ma L.-J."/>
            <person name="Dead R."/>
            <person name="Young S."/>
            <person name="Zeng Q."/>
            <person name="Koehrsen M."/>
            <person name="Alvarado L."/>
            <person name="Berlin A."/>
            <person name="Chapman S.B."/>
            <person name="Chen Z."/>
            <person name="Freedman E."/>
            <person name="Gellesch M."/>
            <person name="Goldberg J."/>
            <person name="Griggs A."/>
            <person name="Gujja S."/>
            <person name="Heilman E.R."/>
            <person name="Heiman D."/>
            <person name="Hepburn T."/>
            <person name="Howarth C."/>
            <person name="Jen D."/>
            <person name="Larson L."/>
            <person name="Mehta T."/>
            <person name="Neiman D."/>
            <person name="Pearson M."/>
            <person name="Roberts A."/>
            <person name="Saif S."/>
            <person name="Shea T."/>
            <person name="Shenoy N."/>
            <person name="Sisk P."/>
            <person name="Stolte C."/>
            <person name="Sykes S."/>
            <person name="Walk T."/>
            <person name="White J."/>
            <person name="Yandava C."/>
            <person name="Haas B."/>
            <person name="Nusbaum C."/>
            <person name="Birren B."/>
        </authorList>
    </citation>
    <scope>NUCLEOTIDE SEQUENCE [LARGE SCALE GENOMIC DNA]</scope>
    <source>
        <strain evidence="10">ATCC 64411 / 73-15</strain>
    </source>
</reference>
<evidence type="ECO:0000256" key="1">
    <source>
        <dbReference type="ARBA" id="ARBA00001971"/>
    </source>
</evidence>
<reference evidence="9" key="5">
    <citation type="submission" date="2015-06" db="UniProtKB">
        <authorList>
            <consortium name="EnsemblFungi"/>
        </authorList>
    </citation>
    <scope>IDENTIFICATION</scope>
    <source>
        <strain evidence="9">ATCC 64411</strain>
    </source>
</reference>
<dbReference type="PROSITE" id="PS00086">
    <property type="entry name" value="CYTOCHROME_P450"/>
    <property type="match status" value="1"/>
</dbReference>
<dbReference type="InterPro" id="IPR036396">
    <property type="entry name" value="Cyt_P450_sf"/>
</dbReference>
<protein>
    <submittedName>
        <fullName evidence="8">Isotrichodermin C-15 hydroxylase</fullName>
    </submittedName>
</protein>
<dbReference type="PRINTS" id="PR00385">
    <property type="entry name" value="P450"/>
</dbReference>
<dbReference type="PANTHER" id="PTHR24305:SF210">
    <property type="entry name" value="CYTOCHROME P450 MONOOXYGENASE ASQL-RELATED"/>
    <property type="match status" value="1"/>
</dbReference>
<accession>A0A0C4DMS4</accession>
<keyword evidence="5 6" id="KW-0408">Iron</keyword>
<comment type="cofactor">
    <cofactor evidence="1 6">
        <name>heme</name>
        <dbReference type="ChEBI" id="CHEBI:30413"/>
    </cofactor>
</comment>
<keyword evidence="7" id="KW-0503">Monooxygenase</keyword>
<gene>
    <name evidence="8" type="ORF">MAPG_01086</name>
</gene>
<dbReference type="GO" id="GO:0016705">
    <property type="term" value="F:oxidoreductase activity, acting on paired donors, with incorporation or reduction of molecular oxygen"/>
    <property type="evidence" value="ECO:0007669"/>
    <property type="project" value="InterPro"/>
</dbReference>
<dbReference type="InterPro" id="IPR001128">
    <property type="entry name" value="Cyt_P450"/>
</dbReference>
<organism evidence="9 10">
    <name type="scientific">Magnaporthiopsis poae (strain ATCC 64411 / 73-15)</name>
    <name type="common">Kentucky bluegrass fungus</name>
    <name type="synonym">Magnaporthe poae</name>
    <dbReference type="NCBI Taxonomy" id="644358"/>
    <lineage>
        <taxon>Eukaryota</taxon>
        <taxon>Fungi</taxon>
        <taxon>Dikarya</taxon>
        <taxon>Ascomycota</taxon>
        <taxon>Pezizomycotina</taxon>
        <taxon>Sordariomycetes</taxon>
        <taxon>Sordariomycetidae</taxon>
        <taxon>Magnaporthales</taxon>
        <taxon>Magnaporthaceae</taxon>
        <taxon>Magnaporthiopsis</taxon>
    </lineage>
</organism>
<dbReference type="Proteomes" id="UP000011715">
    <property type="component" value="Unassembled WGS sequence"/>
</dbReference>
<dbReference type="GO" id="GO:0020037">
    <property type="term" value="F:heme binding"/>
    <property type="evidence" value="ECO:0007669"/>
    <property type="project" value="InterPro"/>
</dbReference>
<dbReference type="AlphaFoldDB" id="A0A0C4DMS4"/>
<dbReference type="GO" id="GO:0004497">
    <property type="term" value="F:monooxygenase activity"/>
    <property type="evidence" value="ECO:0007669"/>
    <property type="project" value="UniProtKB-KW"/>
</dbReference>
<name>A0A0C4DMS4_MAGP6</name>
<evidence type="ECO:0000313" key="8">
    <source>
        <dbReference type="EMBL" id="KLU82006.1"/>
    </source>
</evidence>
<dbReference type="InterPro" id="IPR017972">
    <property type="entry name" value="Cyt_P450_CS"/>
</dbReference>
<dbReference type="Gene3D" id="1.10.630.10">
    <property type="entry name" value="Cytochrome P450"/>
    <property type="match status" value="1"/>
</dbReference>
<dbReference type="Pfam" id="PF00067">
    <property type="entry name" value="p450"/>
    <property type="match status" value="1"/>
</dbReference>
<feature type="binding site" description="axial binding residue" evidence="6">
    <location>
        <position position="355"/>
    </location>
    <ligand>
        <name>heme</name>
        <dbReference type="ChEBI" id="CHEBI:30413"/>
    </ligand>
    <ligandPart>
        <name>Fe</name>
        <dbReference type="ChEBI" id="CHEBI:18248"/>
    </ligandPart>
</feature>
<dbReference type="VEuPathDB" id="FungiDB:MAPG_01086"/>
<dbReference type="eggNOG" id="KOG0156">
    <property type="taxonomic scope" value="Eukaryota"/>
</dbReference>
<dbReference type="InterPro" id="IPR002401">
    <property type="entry name" value="Cyt_P450_E_grp-I"/>
</dbReference>
<keyword evidence="7" id="KW-0560">Oxidoreductase</keyword>
<dbReference type="SUPFAM" id="SSF48264">
    <property type="entry name" value="Cytochrome P450"/>
    <property type="match status" value="1"/>
</dbReference>